<gene>
    <name evidence="2" type="ORF">COZ40_01565</name>
</gene>
<sequence length="90" mass="10531">MYYHSSFWSGGFISLLISVLVWGIIIYLVIHIVRKMSGGHHGGYCGMYDHDHAESERDDSYYLNIAKERYAKGEIDKKQFEELKKDLIEK</sequence>
<organism evidence="2 3">
    <name type="scientific">Candidatus Roizmanbacteria bacterium CG_4_10_14_3_um_filter_39_13</name>
    <dbReference type="NCBI Taxonomy" id="1974831"/>
    <lineage>
        <taxon>Bacteria</taxon>
        <taxon>Candidatus Roizmaniibacteriota</taxon>
    </lineage>
</organism>
<proteinExistence type="predicted"/>
<accession>A0A2M7LL10</accession>
<evidence type="ECO:0000313" key="2">
    <source>
        <dbReference type="EMBL" id="PIX68761.1"/>
    </source>
</evidence>
<reference evidence="3" key="1">
    <citation type="submission" date="2017-09" db="EMBL/GenBank/DDBJ databases">
        <title>Depth-based differentiation of microbial function through sediment-hosted aquifers and enrichment of novel symbionts in the deep terrestrial subsurface.</title>
        <authorList>
            <person name="Probst A.J."/>
            <person name="Ladd B."/>
            <person name="Jarett J.K."/>
            <person name="Geller-Mcgrath D.E."/>
            <person name="Sieber C.M.K."/>
            <person name="Emerson J.B."/>
            <person name="Anantharaman K."/>
            <person name="Thomas B.C."/>
            <person name="Malmstrom R."/>
            <person name="Stieglmeier M."/>
            <person name="Klingl A."/>
            <person name="Woyke T."/>
            <person name="Ryan C.M."/>
            <person name="Banfield J.F."/>
        </authorList>
    </citation>
    <scope>NUCLEOTIDE SEQUENCE [LARGE SCALE GENOMIC DNA]</scope>
</reference>
<protein>
    <recommendedName>
        <fullName evidence="4">SHOCT domain-containing protein</fullName>
    </recommendedName>
</protein>
<name>A0A2M7LL10_9BACT</name>
<keyword evidence="1" id="KW-0472">Membrane</keyword>
<evidence type="ECO:0000313" key="3">
    <source>
        <dbReference type="Proteomes" id="UP000228500"/>
    </source>
</evidence>
<keyword evidence="1" id="KW-1133">Transmembrane helix</keyword>
<comment type="caution">
    <text evidence="2">The sequence shown here is derived from an EMBL/GenBank/DDBJ whole genome shotgun (WGS) entry which is preliminary data.</text>
</comment>
<dbReference type="AlphaFoldDB" id="A0A2M7LL10"/>
<keyword evidence="1" id="KW-0812">Transmembrane</keyword>
<dbReference type="Proteomes" id="UP000228500">
    <property type="component" value="Unassembled WGS sequence"/>
</dbReference>
<evidence type="ECO:0008006" key="4">
    <source>
        <dbReference type="Google" id="ProtNLM"/>
    </source>
</evidence>
<feature type="transmembrane region" description="Helical" evidence="1">
    <location>
        <begin position="6"/>
        <end position="30"/>
    </location>
</feature>
<evidence type="ECO:0000256" key="1">
    <source>
        <dbReference type="SAM" id="Phobius"/>
    </source>
</evidence>
<dbReference type="EMBL" id="PFJH01000067">
    <property type="protein sequence ID" value="PIX68761.1"/>
    <property type="molecule type" value="Genomic_DNA"/>
</dbReference>